<dbReference type="AlphaFoldDB" id="A0A2P5CMN8"/>
<reference evidence="3" key="1">
    <citation type="submission" date="2016-06" db="EMBL/GenBank/DDBJ databases">
        <title>Parallel loss of symbiosis genes in relatives of nitrogen-fixing non-legume Parasponia.</title>
        <authorList>
            <person name="Van Velzen R."/>
            <person name="Holmer R."/>
            <person name="Bu F."/>
            <person name="Rutten L."/>
            <person name="Van Zeijl A."/>
            <person name="Liu W."/>
            <person name="Santuari L."/>
            <person name="Cao Q."/>
            <person name="Sharma T."/>
            <person name="Shen D."/>
            <person name="Roswanjaya Y."/>
            <person name="Wardhani T."/>
            <person name="Kalhor M.S."/>
            <person name="Jansen J."/>
            <person name="Van den Hoogen J."/>
            <person name="Gungor B."/>
            <person name="Hartog M."/>
            <person name="Hontelez J."/>
            <person name="Verver J."/>
            <person name="Yang W.-C."/>
            <person name="Schijlen E."/>
            <person name="Repin R."/>
            <person name="Schilthuizen M."/>
            <person name="Schranz E."/>
            <person name="Heidstra R."/>
            <person name="Miyata K."/>
            <person name="Fedorova E."/>
            <person name="Kohlen W."/>
            <person name="Bisseling T."/>
            <person name="Smit S."/>
            <person name="Geurts R."/>
        </authorList>
    </citation>
    <scope>NUCLEOTIDE SEQUENCE [LARGE SCALE GENOMIC DNA]</scope>
    <source>
        <strain evidence="3">cv. RG33-2</strain>
    </source>
</reference>
<sequence>AGIPRPALNPSGIPRPASIGDFSGAGMKSGVGDGDREGIPWPRLALFTSLPTRARSVDGVR</sequence>
<evidence type="ECO:0000313" key="2">
    <source>
        <dbReference type="EMBL" id="PON62319.1"/>
    </source>
</evidence>
<dbReference type="InParanoid" id="A0A2P5CMN8"/>
<feature type="non-terminal residue" evidence="2">
    <location>
        <position position="1"/>
    </location>
</feature>
<organism evidence="2 3">
    <name type="scientific">Trema orientale</name>
    <name type="common">Charcoal tree</name>
    <name type="synonym">Celtis orientalis</name>
    <dbReference type="NCBI Taxonomy" id="63057"/>
    <lineage>
        <taxon>Eukaryota</taxon>
        <taxon>Viridiplantae</taxon>
        <taxon>Streptophyta</taxon>
        <taxon>Embryophyta</taxon>
        <taxon>Tracheophyta</taxon>
        <taxon>Spermatophyta</taxon>
        <taxon>Magnoliopsida</taxon>
        <taxon>eudicotyledons</taxon>
        <taxon>Gunneridae</taxon>
        <taxon>Pentapetalae</taxon>
        <taxon>rosids</taxon>
        <taxon>fabids</taxon>
        <taxon>Rosales</taxon>
        <taxon>Cannabaceae</taxon>
        <taxon>Trema</taxon>
    </lineage>
</organism>
<gene>
    <name evidence="2" type="ORF">TorRG33x02_279720</name>
</gene>
<dbReference type="Proteomes" id="UP000237000">
    <property type="component" value="Unassembled WGS sequence"/>
</dbReference>
<accession>A0A2P5CMN8</accession>
<keyword evidence="3" id="KW-1185">Reference proteome</keyword>
<dbReference type="EMBL" id="JXTC01000348">
    <property type="protein sequence ID" value="PON62319.1"/>
    <property type="molecule type" value="Genomic_DNA"/>
</dbReference>
<feature type="region of interest" description="Disordered" evidence="1">
    <location>
        <begin position="1"/>
        <end position="38"/>
    </location>
</feature>
<name>A0A2P5CMN8_TREOI</name>
<proteinExistence type="predicted"/>
<protein>
    <submittedName>
        <fullName evidence="2">Uncharacterized protein</fullName>
    </submittedName>
</protein>
<evidence type="ECO:0000256" key="1">
    <source>
        <dbReference type="SAM" id="MobiDB-lite"/>
    </source>
</evidence>
<evidence type="ECO:0000313" key="3">
    <source>
        <dbReference type="Proteomes" id="UP000237000"/>
    </source>
</evidence>
<comment type="caution">
    <text evidence="2">The sequence shown here is derived from an EMBL/GenBank/DDBJ whole genome shotgun (WGS) entry which is preliminary data.</text>
</comment>